<dbReference type="EMBL" id="JABXBU010000961">
    <property type="protein sequence ID" value="KAF8784102.1"/>
    <property type="molecule type" value="Genomic_DNA"/>
</dbReference>
<gene>
    <name evidence="2" type="ORF">HNY73_011669</name>
</gene>
<keyword evidence="3" id="KW-1185">Reference proteome</keyword>
<feature type="compositionally biased region" description="Polar residues" evidence="1">
    <location>
        <begin position="18"/>
        <end position="40"/>
    </location>
</feature>
<proteinExistence type="predicted"/>
<dbReference type="AlphaFoldDB" id="A0A8T0F0V2"/>
<feature type="region of interest" description="Disordered" evidence="1">
    <location>
        <begin position="1"/>
        <end position="67"/>
    </location>
</feature>
<organism evidence="2 3">
    <name type="scientific">Argiope bruennichi</name>
    <name type="common">Wasp spider</name>
    <name type="synonym">Aranea bruennichi</name>
    <dbReference type="NCBI Taxonomy" id="94029"/>
    <lineage>
        <taxon>Eukaryota</taxon>
        <taxon>Metazoa</taxon>
        <taxon>Ecdysozoa</taxon>
        <taxon>Arthropoda</taxon>
        <taxon>Chelicerata</taxon>
        <taxon>Arachnida</taxon>
        <taxon>Araneae</taxon>
        <taxon>Araneomorphae</taxon>
        <taxon>Entelegynae</taxon>
        <taxon>Araneoidea</taxon>
        <taxon>Araneidae</taxon>
        <taxon>Argiope</taxon>
    </lineage>
</organism>
<name>A0A8T0F0V2_ARGBR</name>
<feature type="compositionally biased region" description="Basic and acidic residues" evidence="1">
    <location>
        <begin position="1"/>
        <end position="17"/>
    </location>
</feature>
<evidence type="ECO:0000256" key="1">
    <source>
        <dbReference type="SAM" id="MobiDB-lite"/>
    </source>
</evidence>
<accession>A0A8T0F0V2</accession>
<evidence type="ECO:0000313" key="3">
    <source>
        <dbReference type="Proteomes" id="UP000807504"/>
    </source>
</evidence>
<dbReference type="Proteomes" id="UP000807504">
    <property type="component" value="Unassembled WGS sequence"/>
</dbReference>
<evidence type="ECO:0000313" key="2">
    <source>
        <dbReference type="EMBL" id="KAF8784102.1"/>
    </source>
</evidence>
<comment type="caution">
    <text evidence="2">The sequence shown here is derived from an EMBL/GenBank/DDBJ whole genome shotgun (WGS) entry which is preliminary data.</text>
</comment>
<feature type="non-terminal residue" evidence="2">
    <location>
        <position position="1"/>
    </location>
</feature>
<feature type="compositionally biased region" description="Polar residues" evidence="1">
    <location>
        <begin position="52"/>
        <end position="67"/>
    </location>
</feature>
<sequence>PEQSEIERAAAKLDSYRPSDNQVSISASNLRKNIASSMLKSKTPEEPHVSRPTRSSAQTSVLESPKSTSVVKFARKSKPIPIVEETIPGNNKIVTSVEVHQNDVDHPSQKRIADSGMAPNYVINILVKN</sequence>
<reference evidence="2" key="2">
    <citation type="submission" date="2020-06" db="EMBL/GenBank/DDBJ databases">
        <authorList>
            <person name="Sheffer M."/>
        </authorList>
    </citation>
    <scope>NUCLEOTIDE SEQUENCE</scope>
</reference>
<reference evidence="2" key="1">
    <citation type="journal article" date="2020" name="bioRxiv">
        <title>Chromosome-level reference genome of the European wasp spider Argiope bruennichi: a resource for studies on range expansion and evolutionary adaptation.</title>
        <authorList>
            <person name="Sheffer M.M."/>
            <person name="Hoppe A."/>
            <person name="Krehenwinkel H."/>
            <person name="Uhl G."/>
            <person name="Kuss A.W."/>
            <person name="Jensen L."/>
            <person name="Jensen C."/>
            <person name="Gillespie R.G."/>
            <person name="Hoff K.J."/>
            <person name="Prost S."/>
        </authorList>
    </citation>
    <scope>NUCLEOTIDE SEQUENCE</scope>
</reference>
<protein>
    <submittedName>
        <fullName evidence="2">Uncharacterized protein</fullName>
    </submittedName>
</protein>